<organism evidence="1 2">
    <name type="scientific">Bradyrhizobium erythrophlei</name>
    <dbReference type="NCBI Taxonomy" id="1437360"/>
    <lineage>
        <taxon>Bacteria</taxon>
        <taxon>Pseudomonadati</taxon>
        <taxon>Pseudomonadota</taxon>
        <taxon>Alphaproteobacteria</taxon>
        <taxon>Hyphomicrobiales</taxon>
        <taxon>Nitrobacteraceae</taxon>
        <taxon>Bradyrhizobium</taxon>
    </lineage>
</organism>
<evidence type="ECO:0000313" key="2">
    <source>
        <dbReference type="Proteomes" id="UP000190675"/>
    </source>
</evidence>
<gene>
    <name evidence="1" type="ORF">SAMN05444169_3859</name>
</gene>
<dbReference type="AlphaFoldDB" id="A0A1M5M759"/>
<dbReference type="EMBL" id="LT670818">
    <property type="protein sequence ID" value="SHG73072.1"/>
    <property type="molecule type" value="Genomic_DNA"/>
</dbReference>
<dbReference type="Proteomes" id="UP000190675">
    <property type="component" value="Chromosome I"/>
</dbReference>
<sequence>MTWQAELNALIEETMAIVKTVGGANVKPVVCR</sequence>
<accession>A0A1M5M759</accession>
<reference evidence="1 2" key="1">
    <citation type="submission" date="2016-11" db="EMBL/GenBank/DDBJ databases">
        <authorList>
            <person name="Jaros S."/>
            <person name="Januszkiewicz K."/>
            <person name="Wedrychowicz H."/>
        </authorList>
    </citation>
    <scope>NUCLEOTIDE SEQUENCE [LARGE SCALE GENOMIC DNA]</scope>
    <source>
        <strain evidence="1 2">GAS242</strain>
    </source>
</reference>
<protein>
    <submittedName>
        <fullName evidence="1">Uncharacterized protein</fullName>
    </submittedName>
</protein>
<proteinExistence type="predicted"/>
<name>A0A1M5M759_9BRAD</name>
<evidence type="ECO:0000313" key="1">
    <source>
        <dbReference type="EMBL" id="SHG73072.1"/>
    </source>
</evidence>